<reference evidence="1 2" key="1">
    <citation type="submission" date="2017-08" db="EMBL/GenBank/DDBJ databases">
        <title>The whole genome shortgun sequences of strain Leeuwenhoekiella nanhaiensis G18 from the South China Sea.</title>
        <authorList>
            <person name="Liu Q."/>
        </authorList>
    </citation>
    <scope>NUCLEOTIDE SEQUENCE [LARGE SCALE GENOMIC DNA]</scope>
    <source>
        <strain evidence="1 2">G18</strain>
    </source>
</reference>
<gene>
    <name evidence="1" type="ORF">CJ305_18180</name>
</gene>
<keyword evidence="2" id="KW-1185">Reference proteome</keyword>
<proteinExistence type="predicted"/>
<dbReference type="Proteomes" id="UP000229433">
    <property type="component" value="Unassembled WGS sequence"/>
</dbReference>
<accession>A0A2G1VM31</accession>
<organism evidence="1 2">
    <name type="scientific">Leeuwenhoekiella nanhaiensis</name>
    <dbReference type="NCBI Taxonomy" id="1655491"/>
    <lineage>
        <taxon>Bacteria</taxon>
        <taxon>Pseudomonadati</taxon>
        <taxon>Bacteroidota</taxon>
        <taxon>Flavobacteriia</taxon>
        <taxon>Flavobacteriales</taxon>
        <taxon>Flavobacteriaceae</taxon>
        <taxon>Leeuwenhoekiella</taxon>
    </lineage>
</organism>
<sequence>MKKFILPLGLAVALLTSCDINKKESGELPEVDVDVETEAGELPEYDVDWAEVDISTRTEMVEVPKVVVVMEEEEVEVPTIDVNMPDEDNVEQSLVVEAEITGTEKDLEIQEVRATNKMLYVIAKLEDMGTDIQDQTMRIQDQVNLNAPDMIVKYIIVGERPDRVYNNKNAFYNTMNDLPQNVKDADVIYSRS</sequence>
<dbReference type="AlphaFoldDB" id="A0A2G1VM31"/>
<dbReference type="OrthoDB" id="1432199at2"/>
<evidence type="ECO:0000313" key="1">
    <source>
        <dbReference type="EMBL" id="PHQ27821.1"/>
    </source>
</evidence>
<dbReference type="RefSeq" id="WP_099647699.1">
    <property type="nucleotide sequence ID" value="NZ_KZ319308.1"/>
</dbReference>
<dbReference type="EMBL" id="NQXA01000029">
    <property type="protein sequence ID" value="PHQ27821.1"/>
    <property type="molecule type" value="Genomic_DNA"/>
</dbReference>
<name>A0A2G1VM31_9FLAO</name>
<evidence type="ECO:0000313" key="2">
    <source>
        <dbReference type="Proteomes" id="UP000229433"/>
    </source>
</evidence>
<comment type="caution">
    <text evidence="1">The sequence shown here is derived from an EMBL/GenBank/DDBJ whole genome shotgun (WGS) entry which is preliminary data.</text>
</comment>
<dbReference type="PROSITE" id="PS51257">
    <property type="entry name" value="PROKAR_LIPOPROTEIN"/>
    <property type="match status" value="1"/>
</dbReference>
<protein>
    <submittedName>
        <fullName evidence="1">Uncharacterized protein</fullName>
    </submittedName>
</protein>